<dbReference type="Proteomes" id="UP000177698">
    <property type="component" value="Unassembled WGS sequence"/>
</dbReference>
<evidence type="ECO:0000256" key="1">
    <source>
        <dbReference type="SAM" id="MobiDB-lite"/>
    </source>
</evidence>
<keyword evidence="2" id="KW-0472">Membrane</keyword>
<accession>A0A1F7IGB6</accession>
<feature type="transmembrane region" description="Helical" evidence="2">
    <location>
        <begin position="12"/>
        <end position="30"/>
    </location>
</feature>
<keyword evidence="2" id="KW-1133">Transmembrane helix</keyword>
<feature type="region of interest" description="Disordered" evidence="1">
    <location>
        <begin position="121"/>
        <end position="143"/>
    </location>
</feature>
<proteinExistence type="predicted"/>
<name>A0A1F7IGB6_9BACT</name>
<comment type="caution">
    <text evidence="3">The sequence shown here is derived from an EMBL/GenBank/DDBJ whole genome shotgun (WGS) entry which is preliminary data.</text>
</comment>
<evidence type="ECO:0000256" key="2">
    <source>
        <dbReference type="SAM" id="Phobius"/>
    </source>
</evidence>
<protein>
    <submittedName>
        <fullName evidence="3">Uncharacterized protein</fullName>
    </submittedName>
</protein>
<organism evidence="3 4">
    <name type="scientific">Candidatus Roizmanbacteria bacterium RIFCSPLOWO2_01_FULL_37_12</name>
    <dbReference type="NCBI Taxonomy" id="1802056"/>
    <lineage>
        <taxon>Bacteria</taxon>
        <taxon>Candidatus Roizmaniibacteriota</taxon>
    </lineage>
</organism>
<sequence length="177" mass="19137">MNKQKFFDFLKIFVSLLLLVVSVIIFFTTYQQKKARSETLCDAGAIFKDEASPYEYKGNAIITEVGVKAGTACVFFKVNASTECYQISGLGTNNVTVKQIKSDDDCKGISHVSFYSNQTITPTSVPSNTPGPTNIPTPTNPAEPTVTPIPSVSPTISICPLPNPIKDIEVNCSSCTQ</sequence>
<dbReference type="AlphaFoldDB" id="A0A1F7IGB6"/>
<keyword evidence="2" id="KW-0812">Transmembrane</keyword>
<dbReference type="STRING" id="1802056.A2954_00945"/>
<dbReference type="EMBL" id="MGAG01000002">
    <property type="protein sequence ID" value="OGK42395.1"/>
    <property type="molecule type" value="Genomic_DNA"/>
</dbReference>
<evidence type="ECO:0000313" key="4">
    <source>
        <dbReference type="Proteomes" id="UP000177698"/>
    </source>
</evidence>
<reference evidence="3 4" key="1">
    <citation type="journal article" date="2016" name="Nat. Commun.">
        <title>Thousands of microbial genomes shed light on interconnected biogeochemical processes in an aquifer system.</title>
        <authorList>
            <person name="Anantharaman K."/>
            <person name="Brown C.T."/>
            <person name="Hug L.A."/>
            <person name="Sharon I."/>
            <person name="Castelle C.J."/>
            <person name="Probst A.J."/>
            <person name="Thomas B.C."/>
            <person name="Singh A."/>
            <person name="Wilkins M.J."/>
            <person name="Karaoz U."/>
            <person name="Brodie E.L."/>
            <person name="Williams K.H."/>
            <person name="Hubbard S.S."/>
            <person name="Banfield J.F."/>
        </authorList>
    </citation>
    <scope>NUCLEOTIDE SEQUENCE [LARGE SCALE GENOMIC DNA]</scope>
</reference>
<gene>
    <name evidence="3" type="ORF">A2954_00945</name>
</gene>
<evidence type="ECO:0000313" key="3">
    <source>
        <dbReference type="EMBL" id="OGK42395.1"/>
    </source>
</evidence>